<organism evidence="5 6">
    <name type="scientific">Paenibacillus pinisoli</name>
    <dbReference type="NCBI Taxonomy" id="1276110"/>
    <lineage>
        <taxon>Bacteria</taxon>
        <taxon>Bacillati</taxon>
        <taxon>Bacillota</taxon>
        <taxon>Bacilli</taxon>
        <taxon>Bacillales</taxon>
        <taxon>Paenibacillaceae</taxon>
        <taxon>Paenibacillus</taxon>
    </lineage>
</organism>
<protein>
    <submittedName>
        <fullName evidence="5">HTH domain-containing protein</fullName>
    </submittedName>
</protein>
<keyword evidence="2" id="KW-0238">DNA-binding</keyword>
<dbReference type="OrthoDB" id="2611006at2"/>
<dbReference type="InterPro" id="IPR052362">
    <property type="entry name" value="HTH-GbsR_regulator"/>
</dbReference>
<accession>A0A3A6Q1F2</accession>
<evidence type="ECO:0000256" key="1">
    <source>
        <dbReference type="ARBA" id="ARBA00023015"/>
    </source>
</evidence>
<dbReference type="RefSeq" id="WP_120107684.1">
    <property type="nucleotide sequence ID" value="NZ_QXQB01000001.1"/>
</dbReference>
<dbReference type="PANTHER" id="PTHR38465:SF2">
    <property type="entry name" value="HTH-TYPE TRANSCRIPTIONAL REGULATOR MMPR5"/>
    <property type="match status" value="1"/>
</dbReference>
<evidence type="ECO:0000256" key="2">
    <source>
        <dbReference type="ARBA" id="ARBA00023125"/>
    </source>
</evidence>
<sequence>MSEKQTELKISAGIQKFIDKMGLYYESYGIPRIGGRILGLLLTASEPISAETISKTLQVSRSSVSTNIRLLTTIGLLDITQKPLDRTDYFILSDEAWVNAIRLRIQGFQELSKMVEQGRQAMKSAGQMGNTKLQEMEKWAEMMQNLHQQALDEWKPSE</sequence>
<comment type="caution">
    <text evidence="5">The sequence shown here is derived from an EMBL/GenBank/DDBJ whole genome shotgun (WGS) entry which is preliminary data.</text>
</comment>
<dbReference type="InterPro" id="IPR036390">
    <property type="entry name" value="WH_DNA-bd_sf"/>
</dbReference>
<keyword evidence="1" id="KW-0805">Transcription regulation</keyword>
<dbReference type="SUPFAM" id="SSF46785">
    <property type="entry name" value="Winged helix' DNA-binding domain"/>
    <property type="match status" value="1"/>
</dbReference>
<dbReference type="AlphaFoldDB" id="A0A3A6Q1F2"/>
<gene>
    <name evidence="5" type="ORF">D3P09_04895</name>
</gene>
<keyword evidence="6" id="KW-1185">Reference proteome</keyword>
<evidence type="ECO:0000313" key="6">
    <source>
        <dbReference type="Proteomes" id="UP000267798"/>
    </source>
</evidence>
<dbReference type="InterPro" id="IPR036388">
    <property type="entry name" value="WH-like_DNA-bd_sf"/>
</dbReference>
<dbReference type="GO" id="GO:0003677">
    <property type="term" value="F:DNA binding"/>
    <property type="evidence" value="ECO:0007669"/>
    <property type="project" value="UniProtKB-KW"/>
</dbReference>
<dbReference type="InterPro" id="IPR013196">
    <property type="entry name" value="HTH_11"/>
</dbReference>
<evidence type="ECO:0000256" key="3">
    <source>
        <dbReference type="ARBA" id="ARBA00023163"/>
    </source>
</evidence>
<dbReference type="Gene3D" id="1.10.10.10">
    <property type="entry name" value="Winged helix-like DNA-binding domain superfamily/Winged helix DNA-binding domain"/>
    <property type="match status" value="1"/>
</dbReference>
<evidence type="ECO:0000259" key="4">
    <source>
        <dbReference type="Pfam" id="PF08279"/>
    </source>
</evidence>
<reference evidence="5 6" key="1">
    <citation type="submission" date="2018-09" db="EMBL/GenBank/DDBJ databases">
        <title>Paenibacillus aracenensis nov. sp. isolated from a cave in southern Spain.</title>
        <authorList>
            <person name="Jurado V."/>
            <person name="Gutierrez-Patricio S."/>
            <person name="Gonzalez-Pimentel J.L."/>
            <person name="Miller A.Z."/>
            <person name="Laiz L."/>
            <person name="Saiz-Jimenez C."/>
        </authorList>
    </citation>
    <scope>NUCLEOTIDE SEQUENCE [LARGE SCALE GENOMIC DNA]</scope>
    <source>
        <strain evidence="5 6">JCM 19203</strain>
    </source>
</reference>
<dbReference type="EMBL" id="QXQB01000001">
    <property type="protein sequence ID" value="RJX41323.1"/>
    <property type="molecule type" value="Genomic_DNA"/>
</dbReference>
<dbReference type="PANTHER" id="PTHR38465">
    <property type="entry name" value="HTH-TYPE TRANSCRIPTIONAL REGULATOR MJ1563-RELATED"/>
    <property type="match status" value="1"/>
</dbReference>
<feature type="domain" description="Helix-turn-helix type 11" evidence="4">
    <location>
        <begin position="37"/>
        <end position="81"/>
    </location>
</feature>
<name>A0A3A6Q1F2_9BACL</name>
<dbReference type="Pfam" id="PF08279">
    <property type="entry name" value="HTH_11"/>
    <property type="match status" value="1"/>
</dbReference>
<evidence type="ECO:0000313" key="5">
    <source>
        <dbReference type="EMBL" id="RJX41323.1"/>
    </source>
</evidence>
<proteinExistence type="predicted"/>
<keyword evidence="3" id="KW-0804">Transcription</keyword>
<dbReference type="Proteomes" id="UP000267798">
    <property type="component" value="Unassembled WGS sequence"/>
</dbReference>